<evidence type="ECO:0000313" key="1">
    <source>
        <dbReference type="EMBL" id="PTX20375.1"/>
    </source>
</evidence>
<dbReference type="EMBL" id="QBKI01000003">
    <property type="protein sequence ID" value="PTX20375.1"/>
    <property type="molecule type" value="Genomic_DNA"/>
</dbReference>
<comment type="caution">
    <text evidence="1">The sequence shown here is derived from an EMBL/GenBank/DDBJ whole genome shotgun (WGS) entry which is preliminary data.</text>
</comment>
<reference evidence="1 2" key="1">
    <citation type="submission" date="2018-04" db="EMBL/GenBank/DDBJ databases">
        <title>Genomic Encyclopedia of Archaeal and Bacterial Type Strains, Phase II (KMG-II): from individual species to whole genera.</title>
        <authorList>
            <person name="Goeker M."/>
        </authorList>
    </citation>
    <scope>NUCLEOTIDE SEQUENCE [LARGE SCALE GENOMIC DNA]</scope>
    <source>
        <strain evidence="1 2">DSM 100162</strain>
    </source>
</reference>
<keyword evidence="2" id="KW-1185">Reference proteome</keyword>
<gene>
    <name evidence="1" type="ORF">C8N40_103452</name>
</gene>
<evidence type="ECO:0000313" key="2">
    <source>
        <dbReference type="Proteomes" id="UP000244225"/>
    </source>
</evidence>
<dbReference type="Proteomes" id="UP000244225">
    <property type="component" value="Unassembled WGS sequence"/>
</dbReference>
<dbReference type="AlphaFoldDB" id="A0A2T5YM30"/>
<sequence>MQPPVPHITLNLTRIAGAGMVSASHHMALCDKLNGYCLCFYTAPKDFS</sequence>
<protein>
    <submittedName>
        <fullName evidence="1">Uncharacterized protein</fullName>
    </submittedName>
</protein>
<name>A0A2T5YM30_9BACT</name>
<proteinExistence type="predicted"/>
<organism evidence="1 2">
    <name type="scientific">Pontibacter mucosus</name>
    <dbReference type="NCBI Taxonomy" id="1649266"/>
    <lineage>
        <taxon>Bacteria</taxon>
        <taxon>Pseudomonadati</taxon>
        <taxon>Bacteroidota</taxon>
        <taxon>Cytophagia</taxon>
        <taxon>Cytophagales</taxon>
        <taxon>Hymenobacteraceae</taxon>
        <taxon>Pontibacter</taxon>
    </lineage>
</organism>
<accession>A0A2T5YM30</accession>